<comment type="caution">
    <text evidence="2">The sequence shown here is derived from an EMBL/GenBank/DDBJ whole genome shotgun (WGS) entry which is preliminary data.</text>
</comment>
<gene>
    <name evidence="2" type="ORF">NHG85_04810</name>
</gene>
<reference evidence="2" key="1">
    <citation type="submission" date="2022-06" db="EMBL/GenBank/DDBJ databases">
        <title>Limimaricola sediminis sp. nov., isolated from an intertidal sediment.</title>
        <authorList>
            <person name="Shao X."/>
        </authorList>
    </citation>
    <scope>NUCLEOTIDE SEQUENCE</scope>
    <source>
        <strain evidence="2">ASW11-118</strain>
    </source>
</reference>
<dbReference type="AlphaFoldDB" id="A0A9X2JQQ3"/>
<proteinExistence type="predicted"/>
<feature type="region of interest" description="Disordered" evidence="1">
    <location>
        <begin position="1"/>
        <end position="22"/>
    </location>
</feature>
<accession>A0A9X2JQQ3</accession>
<evidence type="ECO:0000313" key="2">
    <source>
        <dbReference type="EMBL" id="MCP1167851.1"/>
    </source>
</evidence>
<keyword evidence="3" id="KW-1185">Reference proteome</keyword>
<name>A0A9X2JQQ3_9RHOB</name>
<sequence>MNFDQFDRQTRDSALRKAFPVERETPDRLRQLLDQLAARRHDTEHREGERAR</sequence>
<evidence type="ECO:0000313" key="3">
    <source>
        <dbReference type="Proteomes" id="UP001139477"/>
    </source>
</evidence>
<evidence type="ECO:0000256" key="1">
    <source>
        <dbReference type="SAM" id="MobiDB-lite"/>
    </source>
</evidence>
<dbReference type="RefSeq" id="WP_253330333.1">
    <property type="nucleotide sequence ID" value="NZ_JAMYXC010000063.1"/>
</dbReference>
<protein>
    <submittedName>
        <fullName evidence="2">Uncharacterized protein</fullName>
    </submittedName>
</protein>
<organism evidence="2 3">
    <name type="scientific">Limimaricola litoreus</name>
    <dbReference type="NCBI Taxonomy" id="2955316"/>
    <lineage>
        <taxon>Bacteria</taxon>
        <taxon>Pseudomonadati</taxon>
        <taxon>Pseudomonadota</taxon>
        <taxon>Alphaproteobacteria</taxon>
        <taxon>Rhodobacterales</taxon>
        <taxon>Paracoccaceae</taxon>
        <taxon>Limimaricola</taxon>
    </lineage>
</organism>
<dbReference type="EMBL" id="JAMYXC010000063">
    <property type="protein sequence ID" value="MCP1167851.1"/>
    <property type="molecule type" value="Genomic_DNA"/>
</dbReference>
<dbReference type="Proteomes" id="UP001139477">
    <property type="component" value="Unassembled WGS sequence"/>
</dbReference>